<dbReference type="Pfam" id="PF01926">
    <property type="entry name" value="MMR_HSR1"/>
    <property type="match status" value="1"/>
</dbReference>
<protein>
    <recommendedName>
        <fullName evidence="1">G domain-containing protein</fullName>
    </recommendedName>
</protein>
<dbReference type="Pfam" id="PF11981">
    <property type="entry name" value="DUF3482"/>
    <property type="match status" value="1"/>
</dbReference>
<sequence>MSIDVKAVAEPLRVTVAGHTNTGKTSLLRTLTRDARFGEVSGRPGTTRHVEAARLLVNGKVLLELYDTPGIEEPIDLLALLIEQAGKAGNEDGRTRIRRFLESAPAQDRYDQEAKVLRQLMKSDAAFYVLDARDPVLAKHRDELEILRLCGVPLLPLLNFVADPAAREDEWRDALAGLGLHAIVRFDTVAPTQDGERLLYTKLANLLDAHSNTLNALIASHAEDARQRHQSALTLIAEMLIEVAALQHRVSSLDATVLDKASSQLNDRVRAREQAGVERLLSLYRFYPDDLESAALPLVEGRWQQDLFDPYTLQAMGLKVGSGAAAGAAAGVGVDLLVGGITLGVAAAIGALLGGGLQTLRHYGSNLMGLISGEKILRIDDNILRALAARQCQLLKALEMRGHGAQHKIIAADAAETVFDGKRLPAPLRQARANPEWVSAKPSFDFEDRRQAALDELVTILAARTQTTTTTNTDNTNQKPREIT</sequence>
<name>A0A0F9WHL3_9ZZZZ</name>
<dbReference type="AlphaFoldDB" id="A0A0F9WHL3"/>
<organism evidence="2">
    <name type="scientific">marine sediment metagenome</name>
    <dbReference type="NCBI Taxonomy" id="412755"/>
    <lineage>
        <taxon>unclassified sequences</taxon>
        <taxon>metagenomes</taxon>
        <taxon>ecological metagenomes</taxon>
    </lineage>
</organism>
<dbReference type="Gene3D" id="3.40.50.300">
    <property type="entry name" value="P-loop containing nucleotide triphosphate hydrolases"/>
    <property type="match status" value="1"/>
</dbReference>
<gene>
    <name evidence="2" type="ORF">LCGC14_0000110</name>
</gene>
<dbReference type="EMBL" id="LAZR01000001">
    <property type="protein sequence ID" value="KKO12003.1"/>
    <property type="molecule type" value="Genomic_DNA"/>
</dbReference>
<accession>A0A0F9WHL3</accession>
<evidence type="ECO:0000313" key="2">
    <source>
        <dbReference type="EMBL" id="KKO12003.1"/>
    </source>
</evidence>
<dbReference type="PANTHER" id="PTHR42714:SF7">
    <property type="entry name" value="G DOMAIN-CONTAINING PROTEIN"/>
    <property type="match status" value="1"/>
</dbReference>
<dbReference type="GO" id="GO:0030488">
    <property type="term" value="P:tRNA methylation"/>
    <property type="evidence" value="ECO:0007669"/>
    <property type="project" value="TreeGrafter"/>
</dbReference>
<dbReference type="GO" id="GO:0002098">
    <property type="term" value="P:tRNA wobble uridine modification"/>
    <property type="evidence" value="ECO:0007669"/>
    <property type="project" value="TreeGrafter"/>
</dbReference>
<dbReference type="InterPro" id="IPR021871">
    <property type="entry name" value="DUF3482"/>
</dbReference>
<reference evidence="2" key="1">
    <citation type="journal article" date="2015" name="Nature">
        <title>Complex archaea that bridge the gap between prokaryotes and eukaryotes.</title>
        <authorList>
            <person name="Spang A."/>
            <person name="Saw J.H."/>
            <person name="Jorgensen S.L."/>
            <person name="Zaremba-Niedzwiedzka K."/>
            <person name="Martijn J."/>
            <person name="Lind A.E."/>
            <person name="van Eijk R."/>
            <person name="Schleper C."/>
            <person name="Guy L."/>
            <person name="Ettema T.J."/>
        </authorList>
    </citation>
    <scope>NUCLEOTIDE SEQUENCE</scope>
</reference>
<dbReference type="PANTHER" id="PTHR42714">
    <property type="entry name" value="TRNA MODIFICATION GTPASE GTPBP3"/>
    <property type="match status" value="1"/>
</dbReference>
<comment type="caution">
    <text evidence="2">The sequence shown here is derived from an EMBL/GenBank/DDBJ whole genome shotgun (WGS) entry which is preliminary data.</text>
</comment>
<feature type="domain" description="G" evidence="1">
    <location>
        <begin position="13"/>
        <end position="141"/>
    </location>
</feature>
<dbReference type="GO" id="GO:0005525">
    <property type="term" value="F:GTP binding"/>
    <property type="evidence" value="ECO:0007669"/>
    <property type="project" value="InterPro"/>
</dbReference>
<dbReference type="InterPro" id="IPR027417">
    <property type="entry name" value="P-loop_NTPase"/>
</dbReference>
<evidence type="ECO:0000259" key="1">
    <source>
        <dbReference type="Pfam" id="PF01926"/>
    </source>
</evidence>
<dbReference type="SUPFAM" id="SSF52540">
    <property type="entry name" value="P-loop containing nucleoside triphosphate hydrolases"/>
    <property type="match status" value="1"/>
</dbReference>
<dbReference type="GO" id="GO:0005829">
    <property type="term" value="C:cytosol"/>
    <property type="evidence" value="ECO:0007669"/>
    <property type="project" value="TreeGrafter"/>
</dbReference>
<dbReference type="CDD" id="cd00882">
    <property type="entry name" value="Ras_like_GTPase"/>
    <property type="match status" value="1"/>
</dbReference>
<dbReference type="InterPro" id="IPR006073">
    <property type="entry name" value="GTP-bd"/>
</dbReference>
<proteinExistence type="predicted"/>